<gene>
    <name evidence="2 4 5" type="ORF">SRAE_1000305700</name>
</gene>
<keyword evidence="1" id="KW-0472">Membrane</keyword>
<keyword evidence="1" id="KW-1133">Transmembrane helix</keyword>
<proteinExistence type="predicted"/>
<keyword evidence="3" id="KW-1185">Reference proteome</keyword>
<keyword evidence="1" id="KW-0812">Transmembrane</keyword>
<evidence type="ECO:0000313" key="2">
    <source>
        <dbReference type="EMBL" id="CEF64804.1"/>
    </source>
</evidence>
<dbReference type="STRING" id="34506.A0A090MX47"/>
<dbReference type="CTD" id="36377169"/>
<dbReference type="RefSeq" id="XP_024504005.1">
    <property type="nucleotide sequence ID" value="XM_024650204.1"/>
</dbReference>
<feature type="transmembrane region" description="Helical" evidence="1">
    <location>
        <begin position="20"/>
        <end position="43"/>
    </location>
</feature>
<accession>A0A090MX47</accession>
<organism evidence="2">
    <name type="scientific">Strongyloides ratti</name>
    <name type="common">Parasitic roundworm</name>
    <dbReference type="NCBI Taxonomy" id="34506"/>
    <lineage>
        <taxon>Eukaryota</taxon>
        <taxon>Metazoa</taxon>
        <taxon>Ecdysozoa</taxon>
        <taxon>Nematoda</taxon>
        <taxon>Chromadorea</taxon>
        <taxon>Rhabditida</taxon>
        <taxon>Tylenchina</taxon>
        <taxon>Panagrolaimomorpha</taxon>
        <taxon>Strongyloidoidea</taxon>
        <taxon>Strongyloididae</taxon>
        <taxon>Strongyloides</taxon>
    </lineage>
</organism>
<dbReference type="EMBL" id="LN609528">
    <property type="protein sequence ID" value="CEF64804.1"/>
    <property type="molecule type" value="Genomic_DNA"/>
</dbReference>
<evidence type="ECO:0000313" key="3">
    <source>
        <dbReference type="Proteomes" id="UP000035682"/>
    </source>
</evidence>
<dbReference type="WormBase" id="SRAE_1000305700">
    <property type="protein sequence ID" value="SRP00372"/>
    <property type="gene ID" value="WBGene00259674"/>
</dbReference>
<dbReference type="AlphaFoldDB" id="A0A090MX47"/>
<evidence type="ECO:0000313" key="5">
    <source>
        <dbReference type="WormBase" id="SRAE_1000305700"/>
    </source>
</evidence>
<dbReference type="WBParaSite" id="SRAE_1000305700.1">
    <property type="protein sequence ID" value="SRAE_1000305700.1"/>
    <property type="gene ID" value="WBGene00259674"/>
</dbReference>
<dbReference type="Proteomes" id="UP000035682">
    <property type="component" value="Unplaced"/>
</dbReference>
<protein>
    <submittedName>
        <fullName evidence="2 4">Uncharacterized protein</fullName>
    </submittedName>
</protein>
<name>A0A090MX47_STRRB</name>
<sequence>MELTTNELPTQTIEKVPSLLIYGIIIAFGVCLICIYCLLNLLYSRKTTEFTKVWSPSNVSIQSRPNRIITFGEMPSYGEEKRRKETNKRVFNKLNKVTTASSTPFNLSQANFSPFNEELIKKYIKDDIIKDYSYCSTNYDPTILSSIHPSNSTNFGSKVDYNNRTVIFDDLTKKESIKHIGMGTF</sequence>
<reference evidence="2 3" key="1">
    <citation type="submission" date="2014-09" db="EMBL/GenBank/DDBJ databases">
        <authorList>
            <person name="Martin A.A."/>
        </authorList>
    </citation>
    <scope>NUCLEOTIDE SEQUENCE</scope>
    <source>
        <strain evidence="3">ED321</strain>
        <strain evidence="2">ED321 Heterogonic</strain>
    </source>
</reference>
<reference evidence="4" key="2">
    <citation type="submission" date="2020-12" db="UniProtKB">
        <authorList>
            <consortium name="WormBaseParasite"/>
        </authorList>
    </citation>
    <scope>IDENTIFICATION</scope>
</reference>
<evidence type="ECO:0000256" key="1">
    <source>
        <dbReference type="SAM" id="Phobius"/>
    </source>
</evidence>
<dbReference type="GeneID" id="36377169"/>
<evidence type="ECO:0000313" key="4">
    <source>
        <dbReference type="WBParaSite" id="SRAE_1000305700.1"/>
    </source>
</evidence>